<dbReference type="InterPro" id="IPR027417">
    <property type="entry name" value="P-loop_NTPase"/>
</dbReference>
<organism evidence="3">
    <name type="scientific">viral metagenome</name>
    <dbReference type="NCBI Taxonomy" id="1070528"/>
    <lineage>
        <taxon>unclassified sequences</taxon>
        <taxon>metagenomes</taxon>
        <taxon>organismal metagenomes</taxon>
    </lineage>
</organism>
<feature type="domain" description="Helicase ATP-binding" evidence="2">
    <location>
        <begin position="54"/>
        <end position="241"/>
    </location>
</feature>
<reference evidence="3" key="1">
    <citation type="journal article" date="2020" name="Nature">
        <title>Giant virus diversity and host interactions through global metagenomics.</title>
        <authorList>
            <person name="Schulz F."/>
            <person name="Roux S."/>
            <person name="Paez-Espino D."/>
            <person name="Jungbluth S."/>
            <person name="Walsh D.A."/>
            <person name="Denef V.J."/>
            <person name="McMahon K.D."/>
            <person name="Konstantinidis K.T."/>
            <person name="Eloe-Fadrosh E.A."/>
            <person name="Kyrpides N.C."/>
            <person name="Woyke T."/>
        </authorList>
    </citation>
    <scope>NUCLEOTIDE SEQUENCE</scope>
    <source>
        <strain evidence="3">GVMAG-S-1021933-23</strain>
    </source>
</reference>
<feature type="coiled-coil region" evidence="1">
    <location>
        <begin position="618"/>
        <end position="645"/>
    </location>
</feature>
<keyword evidence="1" id="KW-0175">Coiled coil</keyword>
<name>A0A6C0AEA3_9ZZZZ</name>
<evidence type="ECO:0000256" key="1">
    <source>
        <dbReference type="SAM" id="Coils"/>
    </source>
</evidence>
<dbReference type="AlphaFoldDB" id="A0A6C0AEA3"/>
<dbReference type="EMBL" id="MN740594">
    <property type="protein sequence ID" value="QHS78012.1"/>
    <property type="molecule type" value="Genomic_DNA"/>
</dbReference>
<dbReference type="PROSITE" id="PS51192">
    <property type="entry name" value="HELICASE_ATP_BIND_1"/>
    <property type="match status" value="1"/>
</dbReference>
<protein>
    <recommendedName>
        <fullName evidence="2">Helicase ATP-binding domain-containing protein</fullName>
    </recommendedName>
</protein>
<dbReference type="InterPro" id="IPR014001">
    <property type="entry name" value="Helicase_ATP-bd"/>
</dbReference>
<proteinExistence type="predicted"/>
<dbReference type="SMART" id="SM00487">
    <property type="entry name" value="DEXDc"/>
    <property type="match status" value="1"/>
</dbReference>
<evidence type="ECO:0000313" key="3">
    <source>
        <dbReference type="EMBL" id="QHS78012.1"/>
    </source>
</evidence>
<dbReference type="Gene3D" id="3.40.50.300">
    <property type="entry name" value="P-loop containing nucleotide triphosphate hydrolases"/>
    <property type="match status" value="1"/>
</dbReference>
<sequence length="1213" mass="142836">MFNLEDFIPVYPDQNDPDIQKIITNKQEFIEKGSKLREPEPKRGGLFLHQEFNLRFMLAFDKCLWIHEAGSGKSCGFLAIARHYRKYRTVYKRVYIIEKGDSVINEMKNQIVYKCSDEYETNAVKNSKNQKQRSMNITKEIKKWITLCTYGSFIQPLVKDKLNDEQISEMFSDCIFFLDEAHNLKNDKDNIDENDINKNMYDNVHKIFHLAKRSKFVIATATPGVNEVNEIPRIINLLLDDNEQMPLNWDYKKVSFEQIEPFLRGKISFVRSPDTGIKIINMGEKIMQKYEVEVPISTWIPPEFNPNLPQPIPPMEKIIVDSQIYVWPSIMKGKQLIAYKNAMKKIVETKENMNFSEKPTFWLGLRQASCVGFPDGSYGGTFKRLHKNSIKKLKNGINTVSNKEWEPVGLGKYIKSEKKDVYEVTPELMEYISDPKKIDQIACKAAEILKIEQEGSGNGCAWIYSDFISGGGVFFMAQVLEANGFEIYNNSESAFEDFFENGIIKKKIKPEITKKKRYSVLTHDSSGSEMTPIKELFNSNENVYGEYIQIFISSPTGKEGISLNHIVRGHTYTTSWNYASTIQSESRFLRATSYEYRLKIEKEKILKDINKYFDKFRKEEDVEKKKKYKLKYEELNEKYLNYKIEVKIYKHVAIYEDPEAKKKIKELDLKILETTDEKKIKKYIKKKNKINPIESIDLKIYQHSELKEINIRRFVRFLKKASVDTFLNYQRNIRSEDVDYSINCDYEICNYNVGINNKNIDYSTYDILYSNDLVEKCILDITNKLKIEGYLNFEDIKKIWIDTKVYREKIVLMSIEKILLEHRKLNDRFGFECYLYIHKNILYTKKEYPLKDQDIFNNMFDFNKEYISIYNNKIIGIHDLIFEELLNLKQVPEQQDIINKIKNIEDFTIEENIYKFNLFLEELSINSKVEILEEAMSKKINKEELNKYDKAILSKFRAYTYLIREPWEDIERMIDFLKKKGDNKKINNYNFEFIGEPKENSFYKNGKPVEYISVHTLYSSKTSQSGHETASNFLNVKGDIKILKKTDNLGWRKATPYEYLAYQNIIKAKIDKNIGPITEGEIYGIILYDKKLRIHDKLLENKVITNKKDNSIIGKGKICDNWNKGELINIIIRKGVKTKHIEEIIIENNKREDMIAFLHNEKHTNTNSTETLENTDDDTLETLCKWYKSGYTVLDICKILQYYLDEQKLLIII</sequence>
<dbReference type="SUPFAM" id="SSF52540">
    <property type="entry name" value="P-loop containing nucleoside triphosphate hydrolases"/>
    <property type="match status" value="1"/>
</dbReference>
<accession>A0A6C0AEA3</accession>
<evidence type="ECO:0000259" key="2">
    <source>
        <dbReference type="PROSITE" id="PS51192"/>
    </source>
</evidence>